<dbReference type="AlphaFoldDB" id="A0A1G6MPV5"/>
<comment type="pathway">
    <text evidence="1 10">Amino-acid biosynthesis; L-histidine biosynthesis; L-histidine from 5-phospho-alpha-D-ribose 1-diphosphate: step 5/9.</text>
</comment>
<evidence type="ECO:0000256" key="2">
    <source>
        <dbReference type="ARBA" id="ARBA00011152"/>
    </source>
</evidence>
<dbReference type="STRING" id="361279.SAMN05421663_10324"/>
<comment type="subunit">
    <text evidence="2 10">Heterodimer of HisH and HisF.</text>
</comment>
<dbReference type="PANTHER" id="PTHR42701:SF1">
    <property type="entry name" value="IMIDAZOLE GLYCEROL PHOSPHATE SYNTHASE SUBUNIT HISH"/>
    <property type="match status" value="1"/>
</dbReference>
<evidence type="ECO:0000256" key="3">
    <source>
        <dbReference type="ARBA" id="ARBA00022605"/>
    </source>
</evidence>
<keyword evidence="6 10" id="KW-0368">Histidine biosynthesis</keyword>
<dbReference type="EMBL" id="FMZB01000003">
    <property type="protein sequence ID" value="SDC57560.1"/>
    <property type="molecule type" value="Genomic_DNA"/>
</dbReference>
<organism evidence="13 14">
    <name type="scientific">Terribacillus halophilus</name>
    <dbReference type="NCBI Taxonomy" id="361279"/>
    <lineage>
        <taxon>Bacteria</taxon>
        <taxon>Bacillati</taxon>
        <taxon>Bacillota</taxon>
        <taxon>Bacilli</taxon>
        <taxon>Bacillales</taxon>
        <taxon>Bacillaceae</taxon>
        <taxon>Terribacillus</taxon>
    </lineage>
</organism>
<dbReference type="GO" id="GO:0016829">
    <property type="term" value="F:lyase activity"/>
    <property type="evidence" value="ECO:0007669"/>
    <property type="project" value="UniProtKB-KW"/>
</dbReference>
<evidence type="ECO:0000256" key="8">
    <source>
        <dbReference type="ARBA" id="ARBA00047838"/>
    </source>
</evidence>
<keyword evidence="13" id="KW-0808">Transferase</keyword>
<dbReference type="GO" id="GO:0005737">
    <property type="term" value="C:cytoplasm"/>
    <property type="evidence" value="ECO:0007669"/>
    <property type="project" value="UniProtKB-SubCell"/>
</dbReference>
<comment type="function">
    <text evidence="10">IGPS catalyzes the conversion of PRFAR and glutamine to IGP, AICAR and glutamate. The HisH subunit catalyzes the hydrolysis of glutamine to glutamate and ammonia as part of the synthesis of IGP and AICAR. The resulting ammonia molecule is channeled to the active site of HisF.</text>
</comment>
<evidence type="ECO:0000256" key="4">
    <source>
        <dbReference type="ARBA" id="ARBA00022801"/>
    </source>
</evidence>
<dbReference type="GO" id="GO:0004359">
    <property type="term" value="F:glutaminase activity"/>
    <property type="evidence" value="ECO:0007669"/>
    <property type="project" value="UniProtKB-EC"/>
</dbReference>
<feature type="active site" evidence="10 11">
    <location>
        <position position="178"/>
    </location>
</feature>
<keyword evidence="3 10" id="KW-0028">Amino-acid biosynthesis</keyword>
<dbReference type="EC" id="4.3.2.10" evidence="10"/>
<feature type="active site" description="Nucleophile" evidence="10 11">
    <location>
        <position position="78"/>
    </location>
</feature>
<dbReference type="Gene3D" id="3.40.50.880">
    <property type="match status" value="1"/>
</dbReference>
<dbReference type="Pfam" id="PF00117">
    <property type="entry name" value="GATase"/>
    <property type="match status" value="1"/>
</dbReference>
<sequence>MIAIVDYGVGNVASVANACKQLGYETILTDKKEEFEQATHIILPGVGSFRAAMEEIERRNLHGLLLDLAARKPFIGICVGMQLLFEKGFEHGETEGLGLIPGMVAKIKTSYLLPHIGWNALEVTDRFPTYTKHDGKHVYFVHSYQAYTSEEYIVASTEYGTNIPAIVQKDNICGIQFHPEKSEKIGQLLLQSVFESSQQAISKEESK</sequence>
<evidence type="ECO:0000256" key="1">
    <source>
        <dbReference type="ARBA" id="ARBA00005091"/>
    </source>
</evidence>
<comment type="catalytic activity">
    <reaction evidence="8 10">
        <text>5-[(5-phospho-1-deoxy-D-ribulos-1-ylimino)methylamino]-1-(5-phospho-beta-D-ribosyl)imidazole-4-carboxamide + L-glutamine = D-erythro-1-(imidazol-4-yl)glycerol 3-phosphate + 5-amino-1-(5-phospho-beta-D-ribosyl)imidazole-4-carboxamide + L-glutamate + H(+)</text>
        <dbReference type="Rhea" id="RHEA:24793"/>
        <dbReference type="ChEBI" id="CHEBI:15378"/>
        <dbReference type="ChEBI" id="CHEBI:29985"/>
        <dbReference type="ChEBI" id="CHEBI:58278"/>
        <dbReference type="ChEBI" id="CHEBI:58359"/>
        <dbReference type="ChEBI" id="CHEBI:58475"/>
        <dbReference type="ChEBI" id="CHEBI:58525"/>
        <dbReference type="EC" id="4.3.2.10"/>
    </reaction>
</comment>
<dbReference type="PROSITE" id="PS51273">
    <property type="entry name" value="GATASE_TYPE_1"/>
    <property type="match status" value="1"/>
</dbReference>
<evidence type="ECO:0000256" key="7">
    <source>
        <dbReference type="ARBA" id="ARBA00023239"/>
    </source>
</evidence>
<comment type="subcellular location">
    <subcellularLocation>
        <location evidence="10">Cytoplasm</location>
    </subcellularLocation>
</comment>
<keyword evidence="10" id="KW-0963">Cytoplasm</keyword>
<protein>
    <recommendedName>
        <fullName evidence="10">Imidazole glycerol phosphate synthase subunit HisH</fullName>
        <ecNumber evidence="10">4.3.2.10</ecNumber>
    </recommendedName>
    <alternativeName>
        <fullName evidence="10">IGP synthase glutaminase subunit</fullName>
        <ecNumber evidence="10">3.5.1.2</ecNumber>
    </alternativeName>
    <alternativeName>
        <fullName evidence="10">IGP synthase subunit HisH</fullName>
    </alternativeName>
    <alternativeName>
        <fullName evidence="10">ImGP synthase subunit HisH</fullName>
        <shortName evidence="10">IGPS subunit HisH</shortName>
    </alternativeName>
</protein>
<dbReference type="NCBIfam" id="TIGR01855">
    <property type="entry name" value="IMP_synth_hisH"/>
    <property type="match status" value="1"/>
</dbReference>
<feature type="domain" description="Glutamine amidotransferase" evidence="12">
    <location>
        <begin position="4"/>
        <end position="184"/>
    </location>
</feature>
<dbReference type="UniPathway" id="UPA00031">
    <property type="reaction ID" value="UER00010"/>
</dbReference>
<evidence type="ECO:0000256" key="10">
    <source>
        <dbReference type="HAMAP-Rule" id="MF_00278"/>
    </source>
</evidence>
<evidence type="ECO:0000256" key="5">
    <source>
        <dbReference type="ARBA" id="ARBA00022962"/>
    </source>
</evidence>
<comment type="catalytic activity">
    <reaction evidence="9 10">
        <text>L-glutamine + H2O = L-glutamate + NH4(+)</text>
        <dbReference type="Rhea" id="RHEA:15889"/>
        <dbReference type="ChEBI" id="CHEBI:15377"/>
        <dbReference type="ChEBI" id="CHEBI:28938"/>
        <dbReference type="ChEBI" id="CHEBI:29985"/>
        <dbReference type="ChEBI" id="CHEBI:58359"/>
        <dbReference type="EC" id="3.5.1.2"/>
    </reaction>
</comment>
<gene>
    <name evidence="10" type="primary">hisH</name>
    <name evidence="13" type="ORF">SAMN05421663_10324</name>
</gene>
<evidence type="ECO:0000256" key="11">
    <source>
        <dbReference type="PIRSR" id="PIRSR000495-1"/>
    </source>
</evidence>
<feature type="active site" evidence="10 11">
    <location>
        <position position="180"/>
    </location>
</feature>
<evidence type="ECO:0000256" key="6">
    <source>
        <dbReference type="ARBA" id="ARBA00023102"/>
    </source>
</evidence>
<dbReference type="PANTHER" id="PTHR42701">
    <property type="entry name" value="IMIDAZOLE GLYCEROL PHOSPHATE SYNTHASE SUBUNIT HISH"/>
    <property type="match status" value="1"/>
</dbReference>
<evidence type="ECO:0000259" key="12">
    <source>
        <dbReference type="Pfam" id="PF00117"/>
    </source>
</evidence>
<keyword evidence="5 10" id="KW-0315">Glutamine amidotransferase</keyword>
<dbReference type="GO" id="GO:0000105">
    <property type="term" value="P:L-histidine biosynthetic process"/>
    <property type="evidence" value="ECO:0007669"/>
    <property type="project" value="UniProtKB-UniRule"/>
</dbReference>
<dbReference type="EC" id="3.5.1.2" evidence="10"/>
<reference evidence="14" key="1">
    <citation type="submission" date="2016-10" db="EMBL/GenBank/DDBJ databases">
        <authorList>
            <person name="Varghese N."/>
            <person name="Submissions S."/>
        </authorList>
    </citation>
    <scope>NUCLEOTIDE SEQUENCE [LARGE SCALE GENOMIC DNA]</scope>
    <source>
        <strain evidence="14">DSM 21620</strain>
    </source>
</reference>
<proteinExistence type="inferred from homology"/>
<keyword evidence="14" id="KW-1185">Reference proteome</keyword>
<dbReference type="InterPro" id="IPR010139">
    <property type="entry name" value="Imidazole-glycPsynth_HisH"/>
</dbReference>
<dbReference type="InterPro" id="IPR017926">
    <property type="entry name" value="GATASE"/>
</dbReference>
<accession>A0A1G6MPV5</accession>
<dbReference type="PIRSF" id="PIRSF000495">
    <property type="entry name" value="Amidotransf_hisH"/>
    <property type="match status" value="1"/>
</dbReference>
<dbReference type="OrthoDB" id="9807137at2"/>
<dbReference type="GO" id="GO:0000107">
    <property type="term" value="F:imidazoleglycerol-phosphate synthase activity"/>
    <property type="evidence" value="ECO:0007669"/>
    <property type="project" value="UniProtKB-UniRule"/>
</dbReference>
<dbReference type="InterPro" id="IPR029062">
    <property type="entry name" value="Class_I_gatase-like"/>
</dbReference>
<name>A0A1G6MPV5_9BACI</name>
<evidence type="ECO:0000313" key="13">
    <source>
        <dbReference type="EMBL" id="SDC57560.1"/>
    </source>
</evidence>
<dbReference type="RefSeq" id="WP_093726440.1">
    <property type="nucleotide sequence ID" value="NZ_FMZB01000003.1"/>
</dbReference>
<dbReference type="HAMAP" id="MF_00278">
    <property type="entry name" value="HisH"/>
    <property type="match status" value="1"/>
</dbReference>
<dbReference type="CDD" id="cd01748">
    <property type="entry name" value="GATase1_IGP_Synthase"/>
    <property type="match status" value="1"/>
</dbReference>
<dbReference type="SUPFAM" id="SSF52317">
    <property type="entry name" value="Class I glutamine amidotransferase-like"/>
    <property type="match status" value="1"/>
</dbReference>
<evidence type="ECO:0000313" key="14">
    <source>
        <dbReference type="Proteomes" id="UP000198666"/>
    </source>
</evidence>
<keyword evidence="4 10" id="KW-0378">Hydrolase</keyword>
<evidence type="ECO:0000256" key="9">
    <source>
        <dbReference type="ARBA" id="ARBA00049534"/>
    </source>
</evidence>
<keyword evidence="7 10" id="KW-0456">Lyase</keyword>
<dbReference type="Proteomes" id="UP000198666">
    <property type="component" value="Unassembled WGS sequence"/>
</dbReference>